<feature type="domain" description="TonB-dependent receptor-like beta-barrel" evidence="10">
    <location>
        <begin position="382"/>
        <end position="932"/>
    </location>
</feature>
<gene>
    <name evidence="12" type="ORF">ACFOOT_18550</name>
</gene>
<keyword evidence="5 9" id="KW-0798">TonB box</keyword>
<keyword evidence="3 8" id="KW-1134">Transmembrane beta strand</keyword>
<comment type="caution">
    <text evidence="12">The sequence shown here is derived from an EMBL/GenBank/DDBJ whole genome shotgun (WGS) entry which is preliminary data.</text>
</comment>
<evidence type="ECO:0000256" key="3">
    <source>
        <dbReference type="ARBA" id="ARBA00022452"/>
    </source>
</evidence>
<evidence type="ECO:0000259" key="11">
    <source>
        <dbReference type="Pfam" id="PF07715"/>
    </source>
</evidence>
<keyword evidence="12" id="KW-0675">Receptor</keyword>
<evidence type="ECO:0000256" key="7">
    <source>
        <dbReference type="ARBA" id="ARBA00023237"/>
    </source>
</evidence>
<keyword evidence="6 8" id="KW-0472">Membrane</keyword>
<dbReference type="InterPro" id="IPR037066">
    <property type="entry name" value="Plug_dom_sf"/>
</dbReference>
<sequence length="967" mass="102119">MAGTSVPAIALAHSLPAAPPAAAVQADDHAENDDVTAAGSGPIVVTGTRIASGFDAPTPVSVMGAERLAERGASNIGDALNELPAFRSTQTPASTGLSAAAGYVGGRILDLRGLGSVRTLTLVDGKRFVPSTTQATVDTNMIPSILLQRAEVVTGGASAVYGSDAVSGVVNLLLDKKLTGYRFNAQAGVSKYGDASTRQIGIAGGWAIGDRAHLILGGEYEANDGVEACRVREWCANGQINWGRNPGQTGLPANNILSNVHPWSASYNGVTTPPSSAYTGKAVPNLRPIDGITFGRDGTPRRFQFGSLVNSLYQVGGESDGPGENIYFDFPIVSPTERYNAMAHLTWEASPALTLEFTGNYGHAEGWHRAVAYRNTALTIRSDNAFLPRSNDPTLDIPTILAASGLASFTLGKGFDDIGPGQIHVRNNVIRAVVQARYDLGGSWKADAYYQFGRNSFRSDLTGGTVTSRLLNAIDSVSVNGTATCRINADASAANDDPACVPLNPFGYANGSTFATAKAYVTANGYQTNVTTEHVAAANVTGSLFNLPGGPLGIAVGGEYRNDAVRGDADLLSRTNRFFTGGGSLISGRIAVAEGYGEIEAPILRHVAFFDELGLNGAVRRTHYNRSSDFFPSSSLSVTTWKVGGTWAPIEALRLRATRSRDIRAPNVSELFGPTTQTQGILTDPARGGVQTVAPITQGSNPNLQPEKADTFTVGAVIQPRGGFLGRFRASVDYYRIEIKDAISTLGQQNIVTRCFQGDPLSCSLVTRDSSGAITNIVDTQQNVNKLIARGFDIEVSYRQPIGREASLNTRVLASNVIDLITVDAVGPTERAGQTGLRAGTPPGIPDWTVDGMVTLDLPDRFSLSTHVRWINKGFYNAAFIGPDQDGYAIGAPTSSNTNSVPAKTYVDLLATFRIRQQGAQKFDVFFGVDNLFNTEPPRVPGANGSGNNVLFNPVGQSFKAGVHGSF</sequence>
<proteinExistence type="inferred from homology"/>
<accession>A0ABV7V8J9</accession>
<comment type="similarity">
    <text evidence="8 9">Belongs to the TonB-dependent receptor family.</text>
</comment>
<keyword evidence="2 8" id="KW-0813">Transport</keyword>
<feature type="domain" description="TonB-dependent receptor plug" evidence="11">
    <location>
        <begin position="55"/>
        <end position="169"/>
    </location>
</feature>
<dbReference type="PANTHER" id="PTHR47234">
    <property type="match status" value="1"/>
</dbReference>
<evidence type="ECO:0000313" key="12">
    <source>
        <dbReference type="EMBL" id="MFC3673427.1"/>
    </source>
</evidence>
<comment type="subcellular location">
    <subcellularLocation>
        <location evidence="1 8">Cell outer membrane</location>
        <topology evidence="1 8">Multi-pass membrane protein</topology>
    </subcellularLocation>
</comment>
<evidence type="ECO:0000256" key="8">
    <source>
        <dbReference type="PROSITE-ProRule" id="PRU01360"/>
    </source>
</evidence>
<dbReference type="Gene3D" id="2.40.170.20">
    <property type="entry name" value="TonB-dependent receptor, beta-barrel domain"/>
    <property type="match status" value="1"/>
</dbReference>
<dbReference type="PANTHER" id="PTHR47234:SF3">
    <property type="entry name" value="SECRETIN_TONB SHORT N-TERMINAL DOMAIN-CONTAINING PROTEIN"/>
    <property type="match status" value="1"/>
</dbReference>
<dbReference type="Gene3D" id="2.170.130.10">
    <property type="entry name" value="TonB-dependent receptor, plug domain"/>
    <property type="match status" value="1"/>
</dbReference>
<evidence type="ECO:0000256" key="6">
    <source>
        <dbReference type="ARBA" id="ARBA00023136"/>
    </source>
</evidence>
<protein>
    <submittedName>
        <fullName evidence="12">TonB-dependent receptor domain-containing protein</fullName>
    </submittedName>
</protein>
<evidence type="ECO:0000256" key="4">
    <source>
        <dbReference type="ARBA" id="ARBA00022692"/>
    </source>
</evidence>
<keyword evidence="4 8" id="KW-0812">Transmembrane</keyword>
<evidence type="ECO:0000256" key="9">
    <source>
        <dbReference type="RuleBase" id="RU003357"/>
    </source>
</evidence>
<dbReference type="InterPro" id="IPR000531">
    <property type="entry name" value="Beta-barrel_TonB"/>
</dbReference>
<dbReference type="InterPro" id="IPR036942">
    <property type="entry name" value="Beta-barrel_TonB_sf"/>
</dbReference>
<dbReference type="Proteomes" id="UP001595683">
    <property type="component" value="Unassembled WGS sequence"/>
</dbReference>
<dbReference type="InterPro" id="IPR012910">
    <property type="entry name" value="Plug_dom"/>
</dbReference>
<dbReference type="RefSeq" id="WP_191326169.1">
    <property type="nucleotide sequence ID" value="NZ_BMZP01000033.1"/>
</dbReference>
<organism evidence="12 13">
    <name type="scientific">Novosphingobium pokkalii</name>
    <dbReference type="NCBI Taxonomy" id="1770194"/>
    <lineage>
        <taxon>Bacteria</taxon>
        <taxon>Pseudomonadati</taxon>
        <taxon>Pseudomonadota</taxon>
        <taxon>Alphaproteobacteria</taxon>
        <taxon>Sphingomonadales</taxon>
        <taxon>Sphingomonadaceae</taxon>
        <taxon>Novosphingobium</taxon>
    </lineage>
</organism>
<dbReference type="Pfam" id="PF07715">
    <property type="entry name" value="Plug"/>
    <property type="match status" value="1"/>
</dbReference>
<evidence type="ECO:0000256" key="2">
    <source>
        <dbReference type="ARBA" id="ARBA00022448"/>
    </source>
</evidence>
<reference evidence="13" key="1">
    <citation type="journal article" date="2019" name="Int. J. Syst. Evol. Microbiol.">
        <title>The Global Catalogue of Microorganisms (GCM) 10K type strain sequencing project: providing services to taxonomists for standard genome sequencing and annotation.</title>
        <authorList>
            <consortium name="The Broad Institute Genomics Platform"/>
            <consortium name="The Broad Institute Genome Sequencing Center for Infectious Disease"/>
            <person name="Wu L."/>
            <person name="Ma J."/>
        </authorList>
    </citation>
    <scope>NUCLEOTIDE SEQUENCE [LARGE SCALE GENOMIC DNA]</scope>
    <source>
        <strain evidence="13">KCTC 42224</strain>
    </source>
</reference>
<name>A0ABV7V8J9_9SPHN</name>
<dbReference type="PROSITE" id="PS52016">
    <property type="entry name" value="TONB_DEPENDENT_REC_3"/>
    <property type="match status" value="1"/>
</dbReference>
<dbReference type="Pfam" id="PF00593">
    <property type="entry name" value="TonB_dep_Rec_b-barrel"/>
    <property type="match status" value="1"/>
</dbReference>
<dbReference type="InterPro" id="IPR039426">
    <property type="entry name" value="TonB-dep_rcpt-like"/>
</dbReference>
<dbReference type="SUPFAM" id="SSF56935">
    <property type="entry name" value="Porins"/>
    <property type="match status" value="1"/>
</dbReference>
<evidence type="ECO:0000256" key="5">
    <source>
        <dbReference type="ARBA" id="ARBA00023077"/>
    </source>
</evidence>
<keyword evidence="7 8" id="KW-0998">Cell outer membrane</keyword>
<dbReference type="EMBL" id="JBHRYE010000044">
    <property type="protein sequence ID" value="MFC3673427.1"/>
    <property type="molecule type" value="Genomic_DNA"/>
</dbReference>
<evidence type="ECO:0000259" key="10">
    <source>
        <dbReference type="Pfam" id="PF00593"/>
    </source>
</evidence>
<evidence type="ECO:0000256" key="1">
    <source>
        <dbReference type="ARBA" id="ARBA00004571"/>
    </source>
</evidence>
<keyword evidence="13" id="KW-1185">Reference proteome</keyword>
<evidence type="ECO:0000313" key="13">
    <source>
        <dbReference type="Proteomes" id="UP001595683"/>
    </source>
</evidence>